<sequence length="385" mass="42927">MQKRKVGALIVGVNGATANTTIAGTILQKKGLIPGESFKRGMLTEDDCLNEHDLIDQTQIVFGGWDVNNNDAYEAATINRVLDTVLLQSVKEELRKIRPMKAVHTPHDVDETKASDYSKNGTSLQHRIDSLRKDIASFKRVNGLDEAVVIYLGSPLKAQGTGTYRNLEKFKKAITNNDEGLTSGMLYAYAALEENCPFVDFTPNITLETAALLELADVENVPLAGRDGNTGQTLMKTVIGQMLKIRNLKLEGWYSTNILGNNDGKVLSRDEHAEIKMRDKLGVLEPLLGYGDFDHTVNIEYYAPRGDNKEAWDNIDFLGWLDQRISVKINWLGRDSILAAPLILDLIKLVEYAQRIGEKGIQPHLALFFKNPLGTKARGFFDQYM</sequence>
<feature type="domain" description="Myo-inositol-1-phosphate synthase GAPDH-like" evidence="2">
    <location>
        <begin position="231"/>
        <end position="336"/>
    </location>
</feature>
<dbReference type="EMBL" id="MAYW01000239">
    <property type="protein sequence ID" value="ODS30350.1"/>
    <property type="molecule type" value="Genomic_DNA"/>
</dbReference>
<dbReference type="InterPro" id="IPR036291">
    <property type="entry name" value="NAD(P)-bd_dom_sf"/>
</dbReference>
<dbReference type="PATRIC" id="fig|1872076.5.peg.5442"/>
<name>A0A1E3X3W4_9BACT</name>
<comment type="similarity">
    <text evidence="1">Belongs to the myo-inositol 1-phosphate synthase family.</text>
</comment>
<organism evidence="3 4">
    <name type="scientific">Candidatus Scalindua rubra</name>
    <dbReference type="NCBI Taxonomy" id="1872076"/>
    <lineage>
        <taxon>Bacteria</taxon>
        <taxon>Pseudomonadati</taxon>
        <taxon>Planctomycetota</taxon>
        <taxon>Candidatus Brocadiia</taxon>
        <taxon>Candidatus Brocadiales</taxon>
        <taxon>Candidatus Scalinduaceae</taxon>
        <taxon>Candidatus Scalindua</taxon>
    </lineage>
</organism>
<evidence type="ECO:0000256" key="1">
    <source>
        <dbReference type="ARBA" id="ARBA00010813"/>
    </source>
</evidence>
<dbReference type="GO" id="GO:0006021">
    <property type="term" value="P:inositol biosynthetic process"/>
    <property type="evidence" value="ECO:0007669"/>
    <property type="project" value="InterPro"/>
</dbReference>
<dbReference type="Pfam" id="PF07994">
    <property type="entry name" value="NAD_binding_5"/>
    <property type="match status" value="1"/>
</dbReference>
<dbReference type="InterPro" id="IPR002587">
    <property type="entry name" value="Myo-inos-1-P_Synthase"/>
</dbReference>
<accession>A0A1E3X3W4</accession>
<dbReference type="Pfam" id="PF01658">
    <property type="entry name" value="Inos-1-P_synth"/>
    <property type="match status" value="1"/>
</dbReference>
<proteinExistence type="inferred from homology"/>
<dbReference type="GO" id="GO:0004512">
    <property type="term" value="F:inositol-3-phosphate synthase activity"/>
    <property type="evidence" value="ECO:0007669"/>
    <property type="project" value="UniProtKB-EC"/>
</dbReference>
<evidence type="ECO:0000259" key="2">
    <source>
        <dbReference type="Pfam" id="PF01658"/>
    </source>
</evidence>
<dbReference type="SUPFAM" id="SSF51735">
    <property type="entry name" value="NAD(P)-binding Rossmann-fold domains"/>
    <property type="match status" value="1"/>
</dbReference>
<comment type="caution">
    <text evidence="3">The sequence shown here is derived from an EMBL/GenBank/DDBJ whole genome shotgun (WGS) entry which is preliminary data.</text>
</comment>
<keyword evidence="3" id="KW-0413">Isomerase</keyword>
<dbReference type="SUPFAM" id="SSF55347">
    <property type="entry name" value="Glyceraldehyde-3-phosphate dehydrogenase-like, C-terminal domain"/>
    <property type="match status" value="1"/>
</dbReference>
<feature type="non-terminal residue" evidence="3">
    <location>
        <position position="385"/>
    </location>
</feature>
<dbReference type="Gene3D" id="3.40.50.720">
    <property type="entry name" value="NAD(P)-binding Rossmann-like Domain"/>
    <property type="match status" value="1"/>
</dbReference>
<dbReference type="Proteomes" id="UP000094056">
    <property type="component" value="Unassembled WGS sequence"/>
</dbReference>
<dbReference type="AlphaFoldDB" id="A0A1E3X3W4"/>
<dbReference type="PANTHER" id="PTHR11510">
    <property type="entry name" value="MYO-INOSITOL-1 PHOSPHATE SYNTHASE"/>
    <property type="match status" value="1"/>
</dbReference>
<dbReference type="GO" id="GO:0008654">
    <property type="term" value="P:phospholipid biosynthetic process"/>
    <property type="evidence" value="ECO:0007669"/>
    <property type="project" value="InterPro"/>
</dbReference>
<dbReference type="EC" id="5.5.1.4" evidence="3"/>
<dbReference type="InterPro" id="IPR013021">
    <property type="entry name" value="Myo-inos-1-P_Synthase_GAPDH"/>
</dbReference>
<dbReference type="Gene3D" id="3.30.360.10">
    <property type="entry name" value="Dihydrodipicolinate Reductase, domain 2"/>
    <property type="match status" value="1"/>
</dbReference>
<evidence type="ECO:0000313" key="3">
    <source>
        <dbReference type="EMBL" id="ODS30350.1"/>
    </source>
</evidence>
<reference evidence="3 4" key="1">
    <citation type="submission" date="2016-07" db="EMBL/GenBank/DDBJ databases">
        <title>Draft genome of Scalindua rubra, obtained from a brine-seawater interface in the Red Sea, sheds light on salt adaptation in anammox bacteria.</title>
        <authorList>
            <person name="Speth D.R."/>
            <person name="Lagkouvardos I."/>
            <person name="Wang Y."/>
            <person name="Qian P.-Y."/>
            <person name="Dutilh B.E."/>
            <person name="Jetten M.S."/>
        </authorList>
    </citation>
    <scope>NUCLEOTIDE SEQUENCE [LARGE SCALE GENOMIC DNA]</scope>
    <source>
        <strain evidence="3">BSI-1</strain>
    </source>
</reference>
<dbReference type="PIRSF" id="PIRSF015578">
    <property type="entry name" value="Myoinos-ppht_syn"/>
    <property type="match status" value="1"/>
</dbReference>
<gene>
    <name evidence="3" type="primary">ino1_1</name>
    <name evidence="3" type="ORF">SCARUB_04536</name>
</gene>
<protein>
    <submittedName>
        <fullName evidence="3">Inositol-3-phosphate synthase</fullName>
        <ecNumber evidence="3">5.5.1.4</ecNumber>
    </submittedName>
</protein>
<evidence type="ECO:0000313" key="4">
    <source>
        <dbReference type="Proteomes" id="UP000094056"/>
    </source>
</evidence>